<evidence type="ECO:0000313" key="7">
    <source>
        <dbReference type="EMBL" id="ARP20687.1"/>
    </source>
</evidence>
<sequence>MAFKLREYQALKILWDYVKYGKTKARILAFDIETNGLLSTVSRFHTAVCEDLVTGEVREYRPHQYHELLKDLVEADVLVAHNGINYDVPALKKLFPFWDIPPTKVIDTLVLSRLLFADIKDRDMAGIRRWRLREQGHEVTGWVLPPKLLGSHSLKAWGYRLQEYKGDYGEQEDAWAEFSEDMLIYCRQDVTVTIKLIRRLMQEFPEASFKAMQLEHEIQWLMSQQERNGFKFNVAKAEQLYFKLLGDRETIRQKLVDKFGTWYASNGVTTPKRSMNRMGMSYTAGAPYTKLKEVTFNPASRDHCAKVLAEAGVVFTEFTDGGTKPKIDEDVLKHIDLPEAQMLNEFFMLNKRIGQIAEGKQAWLRLVTPEGFIHGSINPNGAVTGRATHSFPNIAQVPAGRAPYGQECRECFTVPDGWVLLGSDASGLELRCLGNRMFPWDKGAYNKVILEGDIHWENAQSAGFVERGVLRDKHNPDHELRRGKAKTFIYAFLYGGGDELIGMQVGYTHEEYLAWKEAGAHIPIIKQLERRGERWTRERVCYILKGKEVKKKFLEGLPALDKLIKKCKKAAKDDGYVVGLDGRKVFCRSQHSALNTQLQSDGALICKMWCVVVDQMMQERGYKHGFDGDYAFCAWVHDEVQVACRSEDIAKELGQICKDAMHFVENYYSVDCPLDAEFDIGSSWFETH</sequence>
<proteinExistence type="inferred from homology"/>
<reference evidence="7" key="1">
    <citation type="submission" date="2016-10" db="EMBL/GenBank/DDBJ databases">
        <title>The High Quality Genome of Vibrio alginolyticus K01M1.</title>
        <authorList>
            <person name="Wendling C."/>
            <person name="Chibani C.M."/>
            <person name="Hertel R."/>
            <person name="Sproer C."/>
            <person name="Bunk B."/>
            <person name="Overmann J."/>
            <person name="Roth O."/>
            <person name="Liesegang H."/>
        </authorList>
    </citation>
    <scope>NUCLEOTIDE SEQUENCE</scope>
    <source>
        <strain evidence="7">K05K4</strain>
    </source>
</reference>
<evidence type="ECO:0000256" key="4">
    <source>
        <dbReference type="ARBA" id="ARBA00022705"/>
    </source>
</evidence>
<gene>
    <name evidence="7" type="ORF">K05K4_39630</name>
</gene>
<dbReference type="PANTHER" id="PTHR10133:SF27">
    <property type="entry name" value="DNA POLYMERASE NU"/>
    <property type="match status" value="1"/>
</dbReference>
<dbReference type="InterPro" id="IPR036397">
    <property type="entry name" value="RNaseH_sf"/>
</dbReference>
<evidence type="ECO:0000256" key="1">
    <source>
        <dbReference type="ARBA" id="ARBA00007705"/>
    </source>
</evidence>
<evidence type="ECO:0000256" key="3">
    <source>
        <dbReference type="ARBA" id="ARBA00012417"/>
    </source>
</evidence>
<accession>A0A1W6TXN4</accession>
<dbReference type="PANTHER" id="PTHR10133">
    <property type="entry name" value="DNA POLYMERASE I"/>
    <property type="match status" value="1"/>
</dbReference>
<evidence type="ECO:0000259" key="6">
    <source>
        <dbReference type="SMART" id="SM00482"/>
    </source>
</evidence>
<dbReference type="SUPFAM" id="SSF56672">
    <property type="entry name" value="DNA/RNA polymerases"/>
    <property type="match status" value="1"/>
</dbReference>
<dbReference type="InterPro" id="IPR002298">
    <property type="entry name" value="DNA_polymerase_A"/>
</dbReference>
<dbReference type="GO" id="GO:0003887">
    <property type="term" value="F:DNA-directed DNA polymerase activity"/>
    <property type="evidence" value="ECO:0007669"/>
    <property type="project" value="UniProtKB-EC"/>
</dbReference>
<dbReference type="EMBL" id="CP017903">
    <property type="protein sequence ID" value="ARP20687.1"/>
    <property type="molecule type" value="Genomic_DNA"/>
</dbReference>
<dbReference type="AlphaFoldDB" id="A0A1W6TXN4"/>
<evidence type="ECO:0000256" key="2">
    <source>
        <dbReference type="ARBA" id="ARBA00011541"/>
    </source>
</evidence>
<dbReference type="SUPFAM" id="SSF53098">
    <property type="entry name" value="Ribonuclease H-like"/>
    <property type="match status" value="1"/>
</dbReference>
<dbReference type="Pfam" id="PF00476">
    <property type="entry name" value="DNA_pol_A"/>
    <property type="match status" value="2"/>
</dbReference>
<evidence type="ECO:0000256" key="5">
    <source>
        <dbReference type="ARBA" id="ARBA00049244"/>
    </source>
</evidence>
<dbReference type="GO" id="GO:0006261">
    <property type="term" value="P:DNA-templated DNA replication"/>
    <property type="evidence" value="ECO:0007669"/>
    <property type="project" value="InterPro"/>
</dbReference>
<dbReference type="InterPro" id="IPR001098">
    <property type="entry name" value="DNA-dir_DNA_pol_A_palm_dom"/>
</dbReference>
<dbReference type="SMART" id="SM00482">
    <property type="entry name" value="POLAc"/>
    <property type="match status" value="1"/>
</dbReference>
<comment type="subunit">
    <text evidence="2">Single-chain monomer with multiple functions.</text>
</comment>
<feature type="domain" description="DNA-directed DNA polymerase family A palm" evidence="6">
    <location>
        <begin position="405"/>
        <end position="648"/>
    </location>
</feature>
<dbReference type="Gene3D" id="3.30.70.370">
    <property type="match status" value="2"/>
</dbReference>
<dbReference type="InterPro" id="IPR012337">
    <property type="entry name" value="RNaseH-like_sf"/>
</dbReference>
<dbReference type="Pfam" id="PF13482">
    <property type="entry name" value="RNase_H_2"/>
    <property type="match status" value="1"/>
</dbReference>
<dbReference type="InterPro" id="IPR043502">
    <property type="entry name" value="DNA/RNA_pol_sf"/>
</dbReference>
<dbReference type="EC" id="2.7.7.7" evidence="3"/>
<organism evidence="7">
    <name type="scientific">Vibrio alginolyticus</name>
    <dbReference type="NCBI Taxonomy" id="663"/>
    <lineage>
        <taxon>Bacteria</taxon>
        <taxon>Pseudomonadati</taxon>
        <taxon>Pseudomonadota</taxon>
        <taxon>Gammaproteobacteria</taxon>
        <taxon>Vibrionales</taxon>
        <taxon>Vibrionaceae</taxon>
        <taxon>Vibrio</taxon>
    </lineage>
</organism>
<dbReference type="RefSeq" id="WP_086047358.1">
    <property type="nucleotide sequence ID" value="NZ_CP017890.1"/>
</dbReference>
<name>A0A1W6TXN4_VIBAL</name>
<dbReference type="GO" id="GO:0003677">
    <property type="term" value="F:DNA binding"/>
    <property type="evidence" value="ECO:0007669"/>
    <property type="project" value="InterPro"/>
</dbReference>
<dbReference type="Gene3D" id="1.20.1060.10">
    <property type="entry name" value="Taq DNA Polymerase, Chain T, domain 4"/>
    <property type="match status" value="1"/>
</dbReference>
<comment type="catalytic activity">
    <reaction evidence="5">
        <text>DNA(n) + a 2'-deoxyribonucleoside 5'-triphosphate = DNA(n+1) + diphosphate</text>
        <dbReference type="Rhea" id="RHEA:22508"/>
        <dbReference type="Rhea" id="RHEA-COMP:17339"/>
        <dbReference type="Rhea" id="RHEA-COMP:17340"/>
        <dbReference type="ChEBI" id="CHEBI:33019"/>
        <dbReference type="ChEBI" id="CHEBI:61560"/>
        <dbReference type="ChEBI" id="CHEBI:173112"/>
        <dbReference type="EC" id="2.7.7.7"/>
    </reaction>
</comment>
<keyword evidence="4" id="KW-0235">DNA replication</keyword>
<protein>
    <recommendedName>
        <fullName evidence="3">DNA-directed DNA polymerase</fullName>
        <ecNumber evidence="3">2.7.7.7</ecNumber>
    </recommendedName>
</protein>
<dbReference type="GO" id="GO:0006302">
    <property type="term" value="P:double-strand break repair"/>
    <property type="evidence" value="ECO:0007669"/>
    <property type="project" value="TreeGrafter"/>
</dbReference>
<dbReference type="InterPro" id="IPR038720">
    <property type="entry name" value="YprB_RNase_H-like_dom"/>
</dbReference>
<dbReference type="Gene3D" id="3.30.420.10">
    <property type="entry name" value="Ribonuclease H-like superfamily/Ribonuclease H"/>
    <property type="match status" value="1"/>
</dbReference>
<comment type="similarity">
    <text evidence="1">Belongs to the DNA polymerase type-A family.</text>
</comment>